<organism evidence="2 3">
    <name type="scientific">Orbilia javanica</name>
    <dbReference type="NCBI Taxonomy" id="47235"/>
    <lineage>
        <taxon>Eukaryota</taxon>
        <taxon>Fungi</taxon>
        <taxon>Dikarya</taxon>
        <taxon>Ascomycota</taxon>
        <taxon>Pezizomycotina</taxon>
        <taxon>Orbiliomycetes</taxon>
        <taxon>Orbiliales</taxon>
        <taxon>Orbiliaceae</taxon>
        <taxon>Orbilia</taxon>
    </lineage>
</organism>
<dbReference type="Proteomes" id="UP001313282">
    <property type="component" value="Unassembled WGS sequence"/>
</dbReference>
<evidence type="ECO:0000313" key="3">
    <source>
        <dbReference type="Proteomes" id="UP001313282"/>
    </source>
</evidence>
<name>A0AAN8N3I3_9PEZI</name>
<dbReference type="InterPro" id="IPR001810">
    <property type="entry name" value="F-box_dom"/>
</dbReference>
<dbReference type="PROSITE" id="PS50181">
    <property type="entry name" value="FBOX"/>
    <property type="match status" value="1"/>
</dbReference>
<reference evidence="2 3" key="1">
    <citation type="submission" date="2019-10" db="EMBL/GenBank/DDBJ databases">
        <authorList>
            <person name="Palmer J.M."/>
        </authorList>
    </citation>
    <scope>NUCLEOTIDE SEQUENCE [LARGE SCALE GENOMIC DNA]</scope>
    <source>
        <strain evidence="2 3">TWF718</strain>
    </source>
</reference>
<accession>A0AAN8N3I3</accession>
<keyword evidence="3" id="KW-1185">Reference proteome</keyword>
<protein>
    <recommendedName>
        <fullName evidence="1">F-box domain-containing protein</fullName>
    </recommendedName>
</protein>
<dbReference type="AlphaFoldDB" id="A0AAN8N3I3"/>
<dbReference type="EMBL" id="JAVHNR010000003">
    <property type="protein sequence ID" value="KAK6347548.1"/>
    <property type="molecule type" value="Genomic_DNA"/>
</dbReference>
<evidence type="ECO:0000313" key="2">
    <source>
        <dbReference type="EMBL" id="KAK6347548.1"/>
    </source>
</evidence>
<gene>
    <name evidence="2" type="ORF">TWF718_005387</name>
</gene>
<feature type="domain" description="F-box" evidence="1">
    <location>
        <begin position="2"/>
        <end position="49"/>
    </location>
</feature>
<comment type="caution">
    <text evidence="2">The sequence shown here is derived from an EMBL/GenBank/DDBJ whole genome shotgun (WGS) entry which is preliminary data.</text>
</comment>
<sequence length="607" mass="69352">MPHTISTIPIELLTEILSYLNIQSLKYLRQAIPCRRILTLTAQTLFQDFKIRLATSSGSIHRLGMLSAYKAPLSEPTEIDSGYGGVFANVKRFVLDTRYAVITNNYGRGFEAINLGRDFLKQELPALSGYVIRQQLEGMEVLLRAVETIVNTGQQLNEINWLTSGSLYPDIHQRLCSLLCTPRADRQYKLNVKLIVNSVTTLLHYCPHLSNLHRVTIRLIDNLDTRNIYTSLDTEHSQGLAQLILQSQHSLEHFMLDLRNIQTSPAAIRPLCRALEQATELRSLETYSHNGFTLDLDFTNLNKLEHLASVQPESWSLDDGKAGHQGLDDENSYQNKLLQQISNSGIRLKGICVMNYNHSIHGFFLRNKSDIEHIEIFGVEVQNQQLAEKFWKEVVPKYSATLKKLSVHFAEDNGTWTWKDEPGNLAKDALSKCRCLEALRICFNEVERQDDYLQQMITSLGRTCPKLAAIFIDFCGGGAELQASRARYKILNWRDNSPDKVFQNRVFDIVFETRSGPCAPENTSVLQMIRNIRAKLSGIYFTDQLAGYTGMRAMLYDTHIIFWRLPEPRSIGGSYHAWGFSFCESYYYDDGWGKTPWGAYEGFLQYR</sequence>
<evidence type="ECO:0000259" key="1">
    <source>
        <dbReference type="PROSITE" id="PS50181"/>
    </source>
</evidence>
<proteinExistence type="predicted"/>